<dbReference type="NCBIfam" id="TIGR00593">
    <property type="entry name" value="pola"/>
    <property type="match status" value="1"/>
</dbReference>
<dbReference type="InterPro" id="IPR036279">
    <property type="entry name" value="5-3_exonuclease_C_sf"/>
</dbReference>
<keyword evidence="8" id="KW-0540">Nuclease</keyword>
<dbReference type="Gene3D" id="3.30.420.10">
    <property type="entry name" value="Ribonuclease H-like superfamily/Ribonuclease H"/>
    <property type="match status" value="1"/>
</dbReference>
<dbReference type="GO" id="GO:0008409">
    <property type="term" value="F:5'-3' exonuclease activity"/>
    <property type="evidence" value="ECO:0007669"/>
    <property type="project" value="UniProtKB-UniRule"/>
</dbReference>
<evidence type="ECO:0000259" key="19">
    <source>
        <dbReference type="SMART" id="SM00475"/>
    </source>
</evidence>
<evidence type="ECO:0000256" key="16">
    <source>
        <dbReference type="NCBIfam" id="TIGR00593"/>
    </source>
</evidence>
<dbReference type="GO" id="GO:0003677">
    <property type="term" value="F:DNA binding"/>
    <property type="evidence" value="ECO:0007669"/>
    <property type="project" value="UniProtKB-UniRule"/>
</dbReference>
<evidence type="ECO:0000256" key="2">
    <source>
        <dbReference type="ARBA" id="ARBA00011541"/>
    </source>
</evidence>
<evidence type="ECO:0000256" key="17">
    <source>
        <dbReference type="RuleBase" id="RU004460"/>
    </source>
</evidence>
<dbReference type="SUPFAM" id="SSF53098">
    <property type="entry name" value="Ribonuclease H-like"/>
    <property type="match status" value="1"/>
</dbReference>
<protein>
    <recommendedName>
        <fullName evidence="4 16">DNA polymerase I</fullName>
        <ecNumber evidence="3 16">2.7.7.7</ecNumber>
    </recommendedName>
</protein>
<keyword evidence="9 17" id="KW-0227">DNA damage</keyword>
<dbReference type="EC" id="2.7.7.7" evidence="3 16"/>
<dbReference type="InterPro" id="IPR002421">
    <property type="entry name" value="5-3_exonuclease"/>
</dbReference>
<dbReference type="Gene3D" id="3.40.50.1010">
    <property type="entry name" value="5'-nuclease"/>
    <property type="match status" value="1"/>
</dbReference>
<dbReference type="PRINTS" id="PR00868">
    <property type="entry name" value="DNAPOLI"/>
</dbReference>
<dbReference type="CDD" id="cd09898">
    <property type="entry name" value="H3TH_53EXO"/>
    <property type="match status" value="1"/>
</dbReference>
<dbReference type="InterPro" id="IPR001098">
    <property type="entry name" value="DNA-dir_DNA_pol_A_palm_dom"/>
</dbReference>
<comment type="subunit">
    <text evidence="2">Single-chain monomer with multiple functions.</text>
</comment>
<organism evidence="21 22">
    <name type="scientific">Pseudomonas peli</name>
    <dbReference type="NCBI Taxonomy" id="592361"/>
    <lineage>
        <taxon>Bacteria</taxon>
        <taxon>Pseudomonadati</taxon>
        <taxon>Pseudomonadota</taxon>
        <taxon>Gammaproteobacteria</taxon>
        <taxon>Pseudomonadales</taxon>
        <taxon>Pseudomonadaceae</taxon>
        <taxon>Pseudomonas</taxon>
    </lineage>
</organism>
<dbReference type="SMART" id="SM00474">
    <property type="entry name" value="35EXOc"/>
    <property type="match status" value="1"/>
</dbReference>
<dbReference type="CDD" id="cd08637">
    <property type="entry name" value="DNA_pol_A_pol_I_C"/>
    <property type="match status" value="1"/>
</dbReference>
<dbReference type="InterPro" id="IPR008918">
    <property type="entry name" value="HhH2"/>
</dbReference>
<keyword evidence="11 17" id="KW-0269">Exonuclease</keyword>
<dbReference type="Pfam" id="PF01367">
    <property type="entry name" value="5_3_exonuc"/>
    <property type="match status" value="1"/>
</dbReference>
<dbReference type="InterPro" id="IPR036397">
    <property type="entry name" value="RNaseH_sf"/>
</dbReference>
<evidence type="ECO:0000259" key="20">
    <source>
        <dbReference type="SMART" id="SM00482"/>
    </source>
</evidence>
<dbReference type="InterPro" id="IPR012337">
    <property type="entry name" value="RNaseH-like_sf"/>
</dbReference>
<dbReference type="NCBIfam" id="NF004397">
    <property type="entry name" value="PRK05755.1"/>
    <property type="match status" value="1"/>
</dbReference>
<dbReference type="GO" id="GO:0003887">
    <property type="term" value="F:DNA-directed DNA polymerase activity"/>
    <property type="evidence" value="ECO:0007669"/>
    <property type="project" value="UniProtKB-UniRule"/>
</dbReference>
<dbReference type="RefSeq" id="WP_090254421.1">
    <property type="nucleotide sequence ID" value="NZ_FMTL01000003.1"/>
</dbReference>
<evidence type="ECO:0000256" key="6">
    <source>
        <dbReference type="ARBA" id="ARBA00022695"/>
    </source>
</evidence>
<evidence type="ECO:0000256" key="1">
    <source>
        <dbReference type="ARBA" id="ARBA00007705"/>
    </source>
</evidence>
<evidence type="ECO:0000256" key="8">
    <source>
        <dbReference type="ARBA" id="ARBA00022722"/>
    </source>
</evidence>
<dbReference type="CDD" id="cd06139">
    <property type="entry name" value="DNA_polA_I_Ecoli_like_exo"/>
    <property type="match status" value="1"/>
</dbReference>
<dbReference type="InterPro" id="IPR029060">
    <property type="entry name" value="PIN-like_dom_sf"/>
</dbReference>
<proteinExistence type="inferred from homology"/>
<feature type="domain" description="3'-5' exonuclease" evidence="18">
    <location>
        <begin position="350"/>
        <end position="539"/>
    </location>
</feature>
<keyword evidence="10 17" id="KW-0378">Hydrolase</keyword>
<gene>
    <name evidence="17" type="primary">polA</name>
    <name evidence="21" type="ORF">SAMN05216370_3269</name>
</gene>
<evidence type="ECO:0000313" key="22">
    <source>
        <dbReference type="Proteomes" id="UP000242418"/>
    </source>
</evidence>
<dbReference type="FunFam" id="1.10.150.20:FF:000002">
    <property type="entry name" value="DNA polymerase I"/>
    <property type="match status" value="1"/>
</dbReference>
<name>A0AB37ZAI7_9PSED</name>
<dbReference type="FunFam" id="3.30.420.10:FF:000026">
    <property type="entry name" value="DNA polymerase I"/>
    <property type="match status" value="1"/>
</dbReference>
<evidence type="ECO:0000256" key="13">
    <source>
        <dbReference type="ARBA" id="ARBA00023125"/>
    </source>
</evidence>
<dbReference type="GO" id="GO:0008408">
    <property type="term" value="F:3'-5' exonuclease activity"/>
    <property type="evidence" value="ECO:0007669"/>
    <property type="project" value="UniProtKB-UniRule"/>
</dbReference>
<dbReference type="FunFam" id="3.40.50.1010:FF:000001">
    <property type="entry name" value="DNA polymerase I"/>
    <property type="match status" value="1"/>
</dbReference>
<evidence type="ECO:0000256" key="10">
    <source>
        <dbReference type="ARBA" id="ARBA00022801"/>
    </source>
</evidence>
<dbReference type="InterPro" id="IPR020046">
    <property type="entry name" value="5-3_exonucl_a-hlix_arch_N"/>
</dbReference>
<dbReference type="InterPro" id="IPR019760">
    <property type="entry name" value="DNA-dir_DNA_pol_A_CS"/>
</dbReference>
<dbReference type="InterPro" id="IPR002298">
    <property type="entry name" value="DNA_polymerase_A"/>
</dbReference>
<dbReference type="GO" id="GO:0006302">
    <property type="term" value="P:double-strand break repair"/>
    <property type="evidence" value="ECO:0007669"/>
    <property type="project" value="TreeGrafter"/>
</dbReference>
<keyword evidence="22" id="KW-1185">Reference proteome</keyword>
<dbReference type="InterPro" id="IPR043502">
    <property type="entry name" value="DNA/RNA_pol_sf"/>
</dbReference>
<evidence type="ECO:0000256" key="11">
    <source>
        <dbReference type="ARBA" id="ARBA00022839"/>
    </source>
</evidence>
<dbReference type="Gene3D" id="1.10.150.20">
    <property type="entry name" value="5' to 3' exonuclease, C-terminal subdomain"/>
    <property type="match status" value="2"/>
</dbReference>
<comment type="function">
    <text evidence="17">In addition to polymerase activity, this DNA polymerase exhibits 3'-5' and 5'-3' exonuclease activity.</text>
</comment>
<reference evidence="21 22" key="1">
    <citation type="submission" date="2016-10" db="EMBL/GenBank/DDBJ databases">
        <authorList>
            <person name="Varghese N."/>
            <person name="Submissions S."/>
        </authorList>
    </citation>
    <scope>NUCLEOTIDE SEQUENCE [LARGE SCALE GENOMIC DNA]</scope>
    <source>
        <strain evidence="21 22">DSM 17833</strain>
    </source>
</reference>
<keyword evidence="7 17" id="KW-0235">DNA replication</keyword>
<dbReference type="PROSITE" id="PS00447">
    <property type="entry name" value="DNA_POLYMERASE_A"/>
    <property type="match status" value="1"/>
</dbReference>
<dbReference type="Gene3D" id="3.30.70.370">
    <property type="match status" value="1"/>
</dbReference>
<dbReference type="FunFam" id="1.10.150.20:FF:000003">
    <property type="entry name" value="DNA polymerase I"/>
    <property type="match status" value="1"/>
</dbReference>
<dbReference type="SMART" id="SM00482">
    <property type="entry name" value="POLAc"/>
    <property type="match status" value="1"/>
</dbReference>
<evidence type="ECO:0000256" key="9">
    <source>
        <dbReference type="ARBA" id="ARBA00022763"/>
    </source>
</evidence>
<dbReference type="SUPFAM" id="SSF88723">
    <property type="entry name" value="PIN domain-like"/>
    <property type="match status" value="1"/>
</dbReference>
<feature type="domain" description="DNA-directed DNA polymerase family A palm" evidence="20">
    <location>
        <begin position="709"/>
        <end position="915"/>
    </location>
</feature>
<dbReference type="InterPro" id="IPR002562">
    <property type="entry name" value="3'-5'_exonuclease_dom"/>
</dbReference>
<dbReference type="PANTHER" id="PTHR10133:SF27">
    <property type="entry name" value="DNA POLYMERASE NU"/>
    <property type="match status" value="1"/>
</dbReference>
<keyword evidence="6 17" id="KW-0548">Nucleotidyltransferase</keyword>
<comment type="caution">
    <text evidence="21">The sequence shown here is derived from an EMBL/GenBank/DDBJ whole genome shotgun (WGS) entry which is preliminary data.</text>
</comment>
<keyword evidence="5 17" id="KW-0808">Transferase</keyword>
<dbReference type="SMART" id="SM00475">
    <property type="entry name" value="53EXOc"/>
    <property type="match status" value="1"/>
</dbReference>
<evidence type="ECO:0000313" key="21">
    <source>
        <dbReference type="EMBL" id="SCW75992.1"/>
    </source>
</evidence>
<evidence type="ECO:0000256" key="4">
    <source>
        <dbReference type="ARBA" id="ARBA00020311"/>
    </source>
</evidence>
<dbReference type="InterPro" id="IPR020045">
    <property type="entry name" value="DNA_polI_H3TH"/>
</dbReference>
<dbReference type="SUPFAM" id="SSF56672">
    <property type="entry name" value="DNA/RNA polymerases"/>
    <property type="match status" value="1"/>
</dbReference>
<dbReference type="CDD" id="cd09859">
    <property type="entry name" value="PIN_53EXO"/>
    <property type="match status" value="1"/>
</dbReference>
<dbReference type="Gene3D" id="1.20.1060.10">
    <property type="entry name" value="Taq DNA Polymerase, Chain T, domain 4"/>
    <property type="match status" value="1"/>
</dbReference>
<dbReference type="GO" id="GO:0006261">
    <property type="term" value="P:DNA-templated DNA replication"/>
    <property type="evidence" value="ECO:0007669"/>
    <property type="project" value="UniProtKB-UniRule"/>
</dbReference>
<evidence type="ECO:0000259" key="18">
    <source>
        <dbReference type="SMART" id="SM00474"/>
    </source>
</evidence>
<keyword evidence="14 17" id="KW-0234">DNA repair</keyword>
<dbReference type="SMART" id="SM00279">
    <property type="entry name" value="HhH2"/>
    <property type="match status" value="1"/>
</dbReference>
<comment type="similarity">
    <text evidence="1 17">Belongs to the DNA polymerase type-A family.</text>
</comment>
<dbReference type="InterPro" id="IPR018320">
    <property type="entry name" value="DNA_polymerase_1"/>
</dbReference>
<dbReference type="SUPFAM" id="SSF47807">
    <property type="entry name" value="5' to 3' exonuclease, C-terminal subdomain"/>
    <property type="match status" value="1"/>
</dbReference>
<feature type="domain" description="5'-3' exonuclease" evidence="19">
    <location>
        <begin position="4"/>
        <end position="266"/>
    </location>
</feature>
<accession>A0AB37ZAI7</accession>
<dbReference type="Pfam" id="PF01612">
    <property type="entry name" value="DNA_pol_A_exo1"/>
    <property type="match status" value="1"/>
</dbReference>
<comment type="catalytic activity">
    <reaction evidence="15 17">
        <text>DNA(n) + a 2'-deoxyribonucleoside 5'-triphosphate = DNA(n+1) + diphosphate</text>
        <dbReference type="Rhea" id="RHEA:22508"/>
        <dbReference type="Rhea" id="RHEA-COMP:17339"/>
        <dbReference type="Rhea" id="RHEA-COMP:17340"/>
        <dbReference type="ChEBI" id="CHEBI:33019"/>
        <dbReference type="ChEBI" id="CHEBI:61560"/>
        <dbReference type="ChEBI" id="CHEBI:173112"/>
        <dbReference type="EC" id="2.7.7.7"/>
    </reaction>
</comment>
<dbReference type="EMBL" id="FMTL01000003">
    <property type="protein sequence ID" value="SCW75992.1"/>
    <property type="molecule type" value="Genomic_DNA"/>
</dbReference>
<sequence>MSQAPLVLVDGSSYLYRAFHALPPLTTSKGLPTGAVKGVLNMLKSLRKQYPKSPFAVVFDAKGGTFRDEMFAEYKANRPSMPDELRVQVEPLHASVKAMGYPLLCVEGVEADDVIGTLARQCAAEGRDVVISTGDKDMAQLVCPHVTLVNTMTGSVYDIDGVKAKFGVGPELIIDYLALMGDKVDNIPGVPGVGEKTALGLLVGVGGGLDVLYANLDKVPELPIRGAKTLPAKLTEHKDMAYLSYALATIKLDVPLNIAIDSLHPSEMDVPALMELYAELEFKTWRDELLRSNPAPAVKAPVAAPTDDLFTLAPSASAAAVVAPAPVAADAPTAGVVVAELPAAAALGDYQCILDQAQFDQWLEKLRNAELIAFDTETTGLDAQKAQLVGLSFAVKAGEAAYIPVAHSYMGVPTQLDRDAVLKALKPILEDPNKAKVGQHAKYDINILANASTPIAVQGVAFDTMLESYVLDSTATRHDMDSLAFKYLDHSNIRFEDIAGKGAKQLTFDQIDLAQAAPYAAEDADVTLRLHQHLWSKLSAEPSLAKVLQEIEMPLVPVLARIERQGALVDANLLGLQSNELGEKLVALERQAFEIAGEEFNLASPKQLGVILYEKLGLPVLSKTAKGQASTAEAVLAELAEQDFELPKVLMQYRSLSKLKSTYTDRLPEQINPRTGRIHTSYHQAVAATGRLSSTDPNLQNIPIRTAEGRRIRQAFVAPKGYKLLAADYSQIELRIMAHLAKDESLLDAFRHGRDVHKATAAEVFGVPLEEVTSDQRRSAKAINFGLIYGMSAFGLAKQIGCDRKQAQAYIDVYFARYPGVLAYMERTREQASEQGFVETLFGRRLYLPDIHAKNQALRKGAERTAINAPMQGTAADIIKRAMVTVDNWLSESGLDAKVILQVHDELVLEVREDLVEQVSEQIKPLMGNAAALDVPLLVEVGVGDNWDEAH</sequence>
<evidence type="ECO:0000256" key="14">
    <source>
        <dbReference type="ARBA" id="ARBA00023204"/>
    </source>
</evidence>
<dbReference type="Pfam" id="PF00476">
    <property type="entry name" value="DNA_pol_A"/>
    <property type="match status" value="1"/>
</dbReference>
<evidence type="ECO:0000256" key="15">
    <source>
        <dbReference type="ARBA" id="ARBA00049244"/>
    </source>
</evidence>
<dbReference type="Pfam" id="PF02739">
    <property type="entry name" value="5_3_exonuc_N"/>
    <property type="match status" value="1"/>
</dbReference>
<dbReference type="FunFam" id="1.20.1060.10:FF:000001">
    <property type="entry name" value="DNA polymerase I"/>
    <property type="match status" value="1"/>
</dbReference>
<evidence type="ECO:0000256" key="3">
    <source>
        <dbReference type="ARBA" id="ARBA00012417"/>
    </source>
</evidence>
<evidence type="ECO:0000256" key="5">
    <source>
        <dbReference type="ARBA" id="ARBA00022679"/>
    </source>
</evidence>
<keyword evidence="13 17" id="KW-0238">DNA-binding</keyword>
<evidence type="ECO:0000256" key="12">
    <source>
        <dbReference type="ARBA" id="ARBA00022932"/>
    </source>
</evidence>
<dbReference type="AlphaFoldDB" id="A0AB37ZAI7"/>
<keyword evidence="12 17" id="KW-0239">DNA-directed DNA polymerase</keyword>
<dbReference type="PANTHER" id="PTHR10133">
    <property type="entry name" value="DNA POLYMERASE I"/>
    <property type="match status" value="1"/>
</dbReference>
<dbReference type="Proteomes" id="UP000242418">
    <property type="component" value="Unassembled WGS sequence"/>
</dbReference>
<evidence type="ECO:0000256" key="7">
    <source>
        <dbReference type="ARBA" id="ARBA00022705"/>
    </source>
</evidence>